<evidence type="ECO:0000313" key="2">
    <source>
        <dbReference type="Proteomes" id="UP001500622"/>
    </source>
</evidence>
<organism evidence="1 2">
    <name type="scientific">Georgenia halophila</name>
    <dbReference type="NCBI Taxonomy" id="620889"/>
    <lineage>
        <taxon>Bacteria</taxon>
        <taxon>Bacillati</taxon>
        <taxon>Actinomycetota</taxon>
        <taxon>Actinomycetes</taxon>
        <taxon>Micrococcales</taxon>
        <taxon>Bogoriellaceae</taxon>
        <taxon>Georgenia</taxon>
    </lineage>
</organism>
<keyword evidence="2" id="KW-1185">Reference proteome</keyword>
<dbReference type="Pfam" id="PF13196">
    <property type="entry name" value="DUF4012"/>
    <property type="match status" value="1"/>
</dbReference>
<proteinExistence type="predicted"/>
<comment type="caution">
    <text evidence="1">The sequence shown here is derived from an EMBL/GenBank/DDBJ whole genome shotgun (WGS) entry which is preliminary data.</text>
</comment>
<accession>A0ABP8KSN6</accession>
<dbReference type="Proteomes" id="UP001500622">
    <property type="component" value="Unassembled WGS sequence"/>
</dbReference>
<sequence length="565" mass="59531">MLAVFAWDARTADSELRHAERQVGALQDQALAGDRERVSELAEDIREHTGAAREALTGPHWTIASKLPWLGENVTAVQTVSVAVDDLANNALGDLVDAIEVVDPANLAPDNGRIDIAPIAEVAPKVVAANETVQASAGALEEIDTESLVGQVATAVEQLSGQVDEIASLTGTASRAVQLIPPMMGIDEPREYLLLVQNNAEPRATGGIPGAVILLRAEEGAIEIVDQRDAGAFGPYGENDPVLQLRPAERSLYGTQLGRFMADVTFTPDFPRSAELAREMWRREFGTEVDGVLSVDPVALGALLGPTGAVTLPTGHELTADTAAQILLNQVYLDIEDPAQQDLFFEAAASAIFDRVLSGAGDPTEVIGVLDEVAAEGRLMVWSVDAGEQRLLSETNLSGALRGHYRDAPIVGVYVNDLSAAKIGYYQHVSAKVQAVGCGPGGPQNLHVSVAVRSQVPPNYSEMPPYLIGDGSPIAVGDMRSQIVLYAPRGGQITNFVASDGQTAGTPAVHDGLSAVSTRVTLSPGETRTLDYDVRLQEPLAVDPIVRVTPGPADGQFTASTSPCA</sequence>
<name>A0ABP8KSN6_9MICO</name>
<reference evidence="2" key="1">
    <citation type="journal article" date="2019" name="Int. J. Syst. Evol. Microbiol.">
        <title>The Global Catalogue of Microorganisms (GCM) 10K type strain sequencing project: providing services to taxonomists for standard genome sequencing and annotation.</title>
        <authorList>
            <consortium name="The Broad Institute Genomics Platform"/>
            <consortium name="The Broad Institute Genome Sequencing Center for Infectious Disease"/>
            <person name="Wu L."/>
            <person name="Ma J."/>
        </authorList>
    </citation>
    <scope>NUCLEOTIDE SEQUENCE [LARGE SCALE GENOMIC DNA]</scope>
    <source>
        <strain evidence="2">JCM 17810</strain>
    </source>
</reference>
<dbReference type="EMBL" id="BAABGN010000001">
    <property type="protein sequence ID" value="GAA4415423.1"/>
    <property type="molecule type" value="Genomic_DNA"/>
</dbReference>
<dbReference type="InterPro" id="IPR025101">
    <property type="entry name" value="DUF4012"/>
</dbReference>
<evidence type="ECO:0000313" key="1">
    <source>
        <dbReference type="EMBL" id="GAA4415423.1"/>
    </source>
</evidence>
<protein>
    <submittedName>
        <fullName evidence="1">DUF4012 domain-containing protein</fullName>
    </submittedName>
</protein>
<gene>
    <name evidence="1" type="ORF">GCM10023169_01740</name>
</gene>